<dbReference type="AlphaFoldDB" id="A0A4Y5Z8P1"/>
<feature type="domain" description="Bacterial type II secretion system protein E" evidence="2">
    <location>
        <begin position="14"/>
        <end position="281"/>
    </location>
</feature>
<dbReference type="CDD" id="cd01131">
    <property type="entry name" value="PilT"/>
    <property type="match status" value="1"/>
</dbReference>
<dbReference type="FunFam" id="3.40.50.300:FF:001116">
    <property type="entry name" value="Type IV pili twitching motility protein PilT"/>
    <property type="match status" value="1"/>
</dbReference>
<dbReference type="PANTHER" id="PTHR30486">
    <property type="entry name" value="TWITCHING MOTILITY PROTEIN PILT"/>
    <property type="match status" value="1"/>
</dbReference>
<keyword evidence="4" id="KW-1185">Reference proteome</keyword>
<dbReference type="Proteomes" id="UP000316093">
    <property type="component" value="Chromosome"/>
</dbReference>
<name>A0A4Y5Z8P1_9GAMM</name>
<dbReference type="EMBL" id="CP041046">
    <property type="protein sequence ID" value="QDE40513.1"/>
    <property type="molecule type" value="Genomic_DNA"/>
</dbReference>
<reference evidence="3 4" key="1">
    <citation type="submission" date="2019-06" db="EMBL/GenBank/DDBJ databases">
        <title>A complete genome sequence for Luteibacter pinisoli MAH-14.</title>
        <authorList>
            <person name="Baltrus D.A."/>
        </authorList>
    </citation>
    <scope>NUCLEOTIDE SEQUENCE [LARGE SCALE GENOMIC DNA]</scope>
    <source>
        <strain evidence="3 4">MAH-14</strain>
    </source>
</reference>
<dbReference type="OrthoDB" id="9804785at2"/>
<organism evidence="3 4">
    <name type="scientific">Luteibacter pinisoli</name>
    <dbReference type="NCBI Taxonomy" id="2589080"/>
    <lineage>
        <taxon>Bacteria</taxon>
        <taxon>Pseudomonadati</taxon>
        <taxon>Pseudomonadota</taxon>
        <taxon>Gammaproteobacteria</taxon>
        <taxon>Lysobacterales</taxon>
        <taxon>Rhodanobacteraceae</taxon>
        <taxon>Luteibacter</taxon>
    </lineage>
</organism>
<dbReference type="NCBIfam" id="TIGR01420">
    <property type="entry name" value="pilT_fam"/>
    <property type="match status" value="1"/>
</dbReference>
<dbReference type="GO" id="GO:0005524">
    <property type="term" value="F:ATP binding"/>
    <property type="evidence" value="ECO:0007669"/>
    <property type="project" value="InterPro"/>
</dbReference>
<dbReference type="SUPFAM" id="SSF52540">
    <property type="entry name" value="P-loop containing nucleoside triphosphate hydrolases"/>
    <property type="match status" value="1"/>
</dbReference>
<dbReference type="Gene3D" id="3.30.450.90">
    <property type="match status" value="1"/>
</dbReference>
<evidence type="ECO:0000259" key="2">
    <source>
        <dbReference type="Pfam" id="PF00437"/>
    </source>
</evidence>
<dbReference type="GO" id="GO:0016887">
    <property type="term" value="F:ATP hydrolysis activity"/>
    <property type="evidence" value="ECO:0007669"/>
    <property type="project" value="InterPro"/>
</dbReference>
<comment type="similarity">
    <text evidence="1">Belongs to the GSP E family.</text>
</comment>
<evidence type="ECO:0000313" key="4">
    <source>
        <dbReference type="Proteomes" id="UP000316093"/>
    </source>
</evidence>
<sequence length="387" mass="43215">MSEFDFTSFLKLMVHKQASDLFITAGVAPSMKVQGRIVPITQSPLSAQQSRDMVLNVMTPTQREEFEKTHECQFAISASGVGRFRVSCFYQRNCVGMVLRRIESKIPTPEELNLPPIIKQLAMTKRGIIIFVGGTGTGKSTSLASMVGYRNQNSTGHIITIEDPIEYVHRHEGCIITQRELGIDTDSWDNALKNTLRQAPDVIMIGEVRTRETMEHAINFSETGHLCLCTLHANNANQALDRILHFFPEDRRSQLLMDLSLNLKGIVAQQLIPTPDGKARRVAVEVLLGTPLAQDYIRQGDVHKLKELMRDSNQLGMRTFDQSLVELYHAGEISYEDALRHADSSNEVRLRIKLAQGGDAHTLSQGLEGVEIDKANDKSTFGGMLSR</sequence>
<evidence type="ECO:0000313" key="3">
    <source>
        <dbReference type="EMBL" id="QDE40513.1"/>
    </source>
</evidence>
<dbReference type="KEGG" id="lpy:FIV34_15515"/>
<dbReference type="InterPro" id="IPR006321">
    <property type="entry name" value="PilT/PilU"/>
</dbReference>
<accession>A0A4Y5Z8P1</accession>
<proteinExistence type="inferred from homology"/>
<dbReference type="PANTHER" id="PTHR30486:SF12">
    <property type="entry name" value="TYPE IV PILUS ATPASE PILU"/>
    <property type="match status" value="1"/>
</dbReference>
<dbReference type="InterPro" id="IPR027417">
    <property type="entry name" value="P-loop_NTPase"/>
</dbReference>
<dbReference type="InterPro" id="IPR050921">
    <property type="entry name" value="T4SS_GSP_E_ATPase"/>
</dbReference>
<protein>
    <submittedName>
        <fullName evidence="3">PilT/PilU family type 4a pilus ATPase</fullName>
    </submittedName>
</protein>
<dbReference type="RefSeq" id="WP_139984314.1">
    <property type="nucleotide sequence ID" value="NZ_CP041046.1"/>
</dbReference>
<dbReference type="Gene3D" id="3.40.50.300">
    <property type="entry name" value="P-loop containing nucleotide triphosphate hydrolases"/>
    <property type="match status" value="1"/>
</dbReference>
<gene>
    <name evidence="3" type="ORF">FIV34_15515</name>
</gene>
<dbReference type="Pfam" id="PF00437">
    <property type="entry name" value="T2SSE"/>
    <property type="match status" value="1"/>
</dbReference>
<evidence type="ECO:0000256" key="1">
    <source>
        <dbReference type="ARBA" id="ARBA00006611"/>
    </source>
</evidence>
<dbReference type="InterPro" id="IPR001482">
    <property type="entry name" value="T2SS/T4SS_dom"/>
</dbReference>